<evidence type="ECO:0000313" key="2">
    <source>
        <dbReference type="Proteomes" id="UP000222360"/>
    </source>
</evidence>
<evidence type="ECO:0000313" key="1">
    <source>
        <dbReference type="EMBL" id="ANH51112.1"/>
    </source>
</evidence>
<reference evidence="1 2" key="1">
    <citation type="submission" date="2016-04" db="EMBL/GenBank/DDBJ databases">
        <title>Complete genome of Pseudomonas fluorescens phage VSW-3.</title>
        <authorList>
            <person name="Zhang C.-J."/>
            <person name="Wei Y.-L."/>
            <person name="Ji X.-L."/>
        </authorList>
    </citation>
    <scope>NUCLEOTIDE SEQUENCE [LARGE SCALE GENOMIC DNA]</scope>
</reference>
<gene>
    <name evidence="1" type="ORF">VSW3_36</name>
</gene>
<keyword evidence="2" id="KW-1185">Reference proteome</keyword>
<name>A0A173GCQ9_9CAUD</name>
<sequence>MTMEDLAQMLNLAALVGGSLALLMAGVAMSMPKRRHW</sequence>
<proteinExistence type="predicted"/>
<dbReference type="EMBL" id="KX066068">
    <property type="protein sequence ID" value="ANH51112.1"/>
    <property type="molecule type" value="Genomic_DNA"/>
</dbReference>
<accession>A0A173GCQ9</accession>
<protein>
    <submittedName>
        <fullName evidence="1">Uncharacterized protein</fullName>
    </submittedName>
</protein>
<organism evidence="1 2">
    <name type="scientific">Pseudomonas phage VSW-3</name>
    <dbReference type="NCBI Taxonomy" id="1852562"/>
    <lineage>
        <taxon>Viruses</taxon>
        <taxon>Duplodnaviria</taxon>
        <taxon>Heunggongvirae</taxon>
        <taxon>Uroviricota</taxon>
        <taxon>Caudoviricetes</taxon>
        <taxon>Autographivirales</taxon>
        <taxon>Autonotataviridae</taxon>
        <taxon>Napahaivirus</taxon>
        <taxon>Napahaivirus VSW3</taxon>
    </lineage>
</organism>
<dbReference type="Proteomes" id="UP000222360">
    <property type="component" value="Segment"/>
</dbReference>